<evidence type="ECO:0000256" key="1">
    <source>
        <dbReference type="SAM" id="Phobius"/>
    </source>
</evidence>
<keyword evidence="1" id="KW-1133">Transmembrane helix</keyword>
<evidence type="ECO:0000313" key="3">
    <source>
        <dbReference type="Proteomes" id="UP001243212"/>
    </source>
</evidence>
<keyword evidence="1" id="KW-0472">Membrane</keyword>
<reference evidence="2 3" key="1">
    <citation type="submission" date="2023-07" db="EMBL/GenBank/DDBJ databases">
        <title>Sequencing the genomes of 1000 actinobacteria strains.</title>
        <authorList>
            <person name="Klenk H.-P."/>
        </authorList>
    </citation>
    <scope>NUCLEOTIDE SEQUENCE [LARGE SCALE GENOMIC DNA]</scope>
    <source>
        <strain evidence="2 3">DSM 17163</strain>
    </source>
</reference>
<comment type="caution">
    <text evidence="2">The sequence shown here is derived from an EMBL/GenBank/DDBJ whole genome shotgun (WGS) entry which is preliminary data.</text>
</comment>
<gene>
    <name evidence="2" type="ORF">J2S70_001137</name>
</gene>
<keyword evidence="1" id="KW-0812">Transmembrane</keyword>
<name>A0ABT9NGL5_9ACTO</name>
<dbReference type="Proteomes" id="UP001243212">
    <property type="component" value="Unassembled WGS sequence"/>
</dbReference>
<accession>A0ABT9NGL5</accession>
<feature type="transmembrane region" description="Helical" evidence="1">
    <location>
        <begin position="208"/>
        <end position="230"/>
    </location>
</feature>
<sequence length="256" mass="27577">MKYEGAWSQGWQLLSIFLVALSLTFVNIAPSTAVSHVLLPSGHVASNSYTDFTSAAMGQCSIRPPTGITTVQSQLEEVDYISIAQSEGYVTQGGQIQDFSRATVTQLDGVTVVAVPTSSPHKDLEPVNHVSYVFTGELLTDTLELKSSYTAGYLGASYTMWVNGEHVVSDQVTYWQYVLGQVNDKHGNGYSPTGLSWNDFRRCISEQGISWVAITIAASVCGLACTFVPFSCAYCTAGALGTNVGVVLSCVQWAWK</sequence>
<protein>
    <submittedName>
        <fullName evidence="2">Uncharacterized protein</fullName>
    </submittedName>
</protein>
<keyword evidence="3" id="KW-1185">Reference proteome</keyword>
<dbReference type="EMBL" id="JAUSQX010000001">
    <property type="protein sequence ID" value="MDP9806555.1"/>
    <property type="molecule type" value="Genomic_DNA"/>
</dbReference>
<proteinExistence type="predicted"/>
<dbReference type="RefSeq" id="WP_307682770.1">
    <property type="nucleotide sequence ID" value="NZ_JAUSQX010000001.1"/>
</dbReference>
<evidence type="ECO:0000313" key="2">
    <source>
        <dbReference type="EMBL" id="MDP9806555.1"/>
    </source>
</evidence>
<organism evidence="2 3">
    <name type="scientific">Trueperella bonasi</name>
    <dbReference type="NCBI Taxonomy" id="312286"/>
    <lineage>
        <taxon>Bacteria</taxon>
        <taxon>Bacillati</taxon>
        <taxon>Actinomycetota</taxon>
        <taxon>Actinomycetes</taxon>
        <taxon>Actinomycetales</taxon>
        <taxon>Actinomycetaceae</taxon>
        <taxon>Trueperella</taxon>
    </lineage>
</organism>